<feature type="region of interest" description="Disordered" evidence="9">
    <location>
        <begin position="337"/>
        <end position="359"/>
    </location>
</feature>
<keyword evidence="3" id="KW-0349">Heme</keyword>
<comment type="similarity">
    <text evidence="8">Belongs to the DyP-type peroxidase family.</text>
</comment>
<evidence type="ECO:0000259" key="10">
    <source>
        <dbReference type="Pfam" id="PF20628"/>
    </source>
</evidence>
<evidence type="ECO:0000256" key="7">
    <source>
        <dbReference type="ARBA" id="ARBA00023004"/>
    </source>
</evidence>
<evidence type="ECO:0000256" key="9">
    <source>
        <dbReference type="SAM" id="MobiDB-lite"/>
    </source>
</evidence>
<dbReference type="GO" id="GO:0046872">
    <property type="term" value="F:metal ion binding"/>
    <property type="evidence" value="ECO:0007669"/>
    <property type="project" value="UniProtKB-KW"/>
</dbReference>
<evidence type="ECO:0000256" key="5">
    <source>
        <dbReference type="ARBA" id="ARBA00022729"/>
    </source>
</evidence>
<evidence type="ECO:0000256" key="2">
    <source>
        <dbReference type="ARBA" id="ARBA00022559"/>
    </source>
</evidence>
<dbReference type="PANTHER" id="PTHR30521">
    <property type="entry name" value="DEFERROCHELATASE/PEROXIDASE"/>
    <property type="match status" value="1"/>
</dbReference>
<dbReference type="InterPro" id="IPR048328">
    <property type="entry name" value="Dyp_perox_C"/>
</dbReference>
<dbReference type="AlphaFoldDB" id="A0A290ZBR2"/>
<evidence type="ECO:0000256" key="6">
    <source>
        <dbReference type="ARBA" id="ARBA00023002"/>
    </source>
</evidence>
<evidence type="ECO:0000256" key="3">
    <source>
        <dbReference type="ARBA" id="ARBA00022617"/>
    </source>
</evidence>
<evidence type="ECO:0000259" key="11">
    <source>
        <dbReference type="Pfam" id="PF21105"/>
    </source>
</evidence>
<keyword evidence="6" id="KW-0560">Oxidoreductase</keyword>
<dbReference type="Pfam" id="PF21105">
    <property type="entry name" value="DyP_N"/>
    <property type="match status" value="1"/>
</dbReference>
<dbReference type="InterPro" id="IPR011008">
    <property type="entry name" value="Dimeric_a/b-barrel"/>
</dbReference>
<gene>
    <name evidence="12" type="ORF">CNX65_26600</name>
</gene>
<evidence type="ECO:0000313" key="13">
    <source>
        <dbReference type="Proteomes" id="UP000218505"/>
    </source>
</evidence>
<accession>A0A290ZBR2</accession>
<proteinExistence type="inferred from homology"/>
<dbReference type="GO" id="GO:0005829">
    <property type="term" value="C:cytosol"/>
    <property type="evidence" value="ECO:0007669"/>
    <property type="project" value="TreeGrafter"/>
</dbReference>
<dbReference type="NCBIfam" id="TIGR01413">
    <property type="entry name" value="Dyp_perox_fam"/>
    <property type="match status" value="1"/>
</dbReference>
<sequence length="473" mass="50282">MTGLVRLNAARPGESDPPLRVSREVQGNVLAAFNKDHQQLRFLRFGDARLARTWLAGMLGHVSVTADVEDFNEAFSLGRATFGEDPATLRATWVNLSLTAPGVLAVAADPTAAEADLRAVDPLLVEGALARAAANGDTGESGPGGWVFGGAGSAVHAVVTVASDTRERLRATTRQLDLLDRLLGVRRLHVQDGETLPGALAGHEHFGYKDGISQPAVRGFHREDPARPGRRLDHPGAVLVNAGEFVLGHRTEREVEPVVAAWLRDGSIQVVRRLSQDVAGWRAAVEAHARAVAPEVGPERMGSLLVGRRLDGTPLARPTGPVENDFDYADDPLGTTTPCTSHIRKTNPRSFTDPSPRTHRIMRRGIPFGPPHDAEPGAERGLVFVAHCTSLAEQFEFQQRAWANDPSFAGGATGAPTGTDPVIGVEGGGTVEAGGSRGELGFRRFVRTTGAVYALVPSVSALRLLAAGRPLPR</sequence>
<dbReference type="Proteomes" id="UP000218505">
    <property type="component" value="Chromosome"/>
</dbReference>
<dbReference type="RefSeq" id="WP_096496201.1">
    <property type="nucleotide sequence ID" value="NZ_CP023445.1"/>
</dbReference>
<keyword evidence="2 12" id="KW-0575">Peroxidase</keyword>
<organism evidence="12 13">
    <name type="scientific">Actinosynnema pretiosum</name>
    <dbReference type="NCBI Taxonomy" id="42197"/>
    <lineage>
        <taxon>Bacteria</taxon>
        <taxon>Bacillati</taxon>
        <taxon>Actinomycetota</taxon>
        <taxon>Actinomycetes</taxon>
        <taxon>Pseudonocardiales</taxon>
        <taxon>Pseudonocardiaceae</taxon>
        <taxon>Actinosynnema</taxon>
    </lineage>
</organism>
<dbReference type="InterPro" id="IPR006314">
    <property type="entry name" value="Dyp_peroxidase"/>
</dbReference>
<dbReference type="EMBL" id="CP023445">
    <property type="protein sequence ID" value="ATE56403.1"/>
    <property type="molecule type" value="Genomic_DNA"/>
</dbReference>
<feature type="domain" description="Dyp-type peroxidase C-terminal" evidence="10">
    <location>
        <begin position="261"/>
        <end position="402"/>
    </location>
</feature>
<name>A0A290ZBR2_9PSEU</name>
<dbReference type="PANTHER" id="PTHR30521:SF4">
    <property type="entry name" value="DEFERROCHELATASE"/>
    <property type="match status" value="1"/>
</dbReference>
<dbReference type="GO" id="GO:0020037">
    <property type="term" value="F:heme binding"/>
    <property type="evidence" value="ECO:0007669"/>
    <property type="project" value="InterPro"/>
</dbReference>
<evidence type="ECO:0000256" key="1">
    <source>
        <dbReference type="ARBA" id="ARBA00001970"/>
    </source>
</evidence>
<evidence type="ECO:0000256" key="4">
    <source>
        <dbReference type="ARBA" id="ARBA00022723"/>
    </source>
</evidence>
<feature type="domain" description="DyP dimeric alpha+beta barrel" evidence="11">
    <location>
        <begin position="24"/>
        <end position="176"/>
    </location>
</feature>
<keyword evidence="13" id="KW-1185">Reference proteome</keyword>
<dbReference type="Pfam" id="PF20628">
    <property type="entry name" value="Dyp_perox_C"/>
    <property type="match status" value="1"/>
</dbReference>
<keyword evidence="5" id="KW-0732">Signal</keyword>
<dbReference type="PROSITE" id="PS51404">
    <property type="entry name" value="DYP_PEROXIDASE"/>
    <property type="match status" value="1"/>
</dbReference>
<dbReference type="InterPro" id="IPR049509">
    <property type="entry name" value="DyP_N"/>
</dbReference>
<reference evidence="12" key="1">
    <citation type="submission" date="2017-09" db="EMBL/GenBank/DDBJ databases">
        <title>Complete Genome Sequence of ansamitocin-producing Bacterium Actinosynnema pretiosum X47.</title>
        <authorList>
            <person name="Cao G."/>
            <person name="Zong G."/>
            <person name="Zhong C."/>
            <person name="Fu J."/>
        </authorList>
    </citation>
    <scope>NUCLEOTIDE SEQUENCE [LARGE SCALE GENOMIC DNA]</scope>
    <source>
        <strain evidence="12">X47</strain>
    </source>
</reference>
<dbReference type="GO" id="GO:0004601">
    <property type="term" value="F:peroxidase activity"/>
    <property type="evidence" value="ECO:0007669"/>
    <property type="project" value="UniProtKB-KW"/>
</dbReference>
<keyword evidence="4" id="KW-0479">Metal-binding</keyword>
<dbReference type="SUPFAM" id="SSF54909">
    <property type="entry name" value="Dimeric alpha+beta barrel"/>
    <property type="match status" value="1"/>
</dbReference>
<keyword evidence="7" id="KW-0408">Iron</keyword>
<dbReference type="KEGG" id="apre:CNX65_26600"/>
<evidence type="ECO:0000256" key="8">
    <source>
        <dbReference type="ARBA" id="ARBA00025737"/>
    </source>
</evidence>
<comment type="cofactor">
    <cofactor evidence="1">
        <name>heme b</name>
        <dbReference type="ChEBI" id="CHEBI:60344"/>
    </cofactor>
</comment>
<protein>
    <submittedName>
        <fullName evidence="12">Peroxidase</fullName>
    </submittedName>
</protein>
<evidence type="ECO:0000313" key="12">
    <source>
        <dbReference type="EMBL" id="ATE56403.1"/>
    </source>
</evidence>